<sequence>MVGAKFDIDKFNGTNDFGLWKIKMNVLLVHNGIVKTIDEASLKELSEDKRKLNEIEKKTHSAILLSLGGKDLRKHLDDFNKITLVLCNIGVKLEEENLEIILVSSLRKTYEHFVDPMLYGKETLTMSEVRVALSSKEMQKITNDKEDDNGEGLFTRGRPQSRYNKTKNHKNSEKLR</sequence>
<dbReference type="EnsemblPlants" id="evm.model.04.1078">
    <property type="protein sequence ID" value="cds.evm.model.04.1078"/>
    <property type="gene ID" value="evm.TU.04.1078"/>
</dbReference>
<evidence type="ECO:0008006" key="4">
    <source>
        <dbReference type="Google" id="ProtNLM"/>
    </source>
</evidence>
<dbReference type="Proteomes" id="UP000596661">
    <property type="component" value="Chromosome 4"/>
</dbReference>
<protein>
    <recommendedName>
        <fullName evidence="4">Retrovirus-related Pol polyprotein from transposon TNT 1-94</fullName>
    </recommendedName>
</protein>
<evidence type="ECO:0000256" key="1">
    <source>
        <dbReference type="SAM" id="MobiDB-lite"/>
    </source>
</evidence>
<accession>A0A803PBL8</accession>
<organism evidence="2 3">
    <name type="scientific">Cannabis sativa</name>
    <name type="common">Hemp</name>
    <name type="synonym">Marijuana</name>
    <dbReference type="NCBI Taxonomy" id="3483"/>
    <lineage>
        <taxon>Eukaryota</taxon>
        <taxon>Viridiplantae</taxon>
        <taxon>Streptophyta</taxon>
        <taxon>Embryophyta</taxon>
        <taxon>Tracheophyta</taxon>
        <taxon>Spermatophyta</taxon>
        <taxon>Magnoliopsida</taxon>
        <taxon>eudicotyledons</taxon>
        <taxon>Gunneridae</taxon>
        <taxon>Pentapetalae</taxon>
        <taxon>rosids</taxon>
        <taxon>fabids</taxon>
        <taxon>Rosales</taxon>
        <taxon>Cannabaceae</taxon>
        <taxon>Cannabis</taxon>
    </lineage>
</organism>
<dbReference type="OMA" id="MWQNTIT"/>
<dbReference type="Pfam" id="PF14223">
    <property type="entry name" value="Retrotran_gag_2"/>
    <property type="match status" value="1"/>
</dbReference>
<feature type="region of interest" description="Disordered" evidence="1">
    <location>
        <begin position="140"/>
        <end position="176"/>
    </location>
</feature>
<name>A0A803PBL8_CANSA</name>
<proteinExistence type="predicted"/>
<dbReference type="AlphaFoldDB" id="A0A803PBL8"/>
<keyword evidence="3" id="KW-1185">Reference proteome</keyword>
<evidence type="ECO:0000313" key="3">
    <source>
        <dbReference type="Proteomes" id="UP000596661"/>
    </source>
</evidence>
<dbReference type="EMBL" id="UZAU01000372">
    <property type="status" value="NOT_ANNOTATED_CDS"/>
    <property type="molecule type" value="Genomic_DNA"/>
</dbReference>
<evidence type="ECO:0000313" key="2">
    <source>
        <dbReference type="EnsemblPlants" id="cds.evm.model.04.1078"/>
    </source>
</evidence>
<dbReference type="Gramene" id="evm.model.04.1078">
    <property type="protein sequence ID" value="cds.evm.model.04.1078"/>
    <property type="gene ID" value="evm.TU.04.1078"/>
</dbReference>
<reference evidence="2" key="2">
    <citation type="submission" date="2021-03" db="UniProtKB">
        <authorList>
            <consortium name="EnsemblPlants"/>
        </authorList>
    </citation>
    <scope>IDENTIFICATION</scope>
</reference>
<reference evidence="2" key="1">
    <citation type="submission" date="2018-11" db="EMBL/GenBank/DDBJ databases">
        <authorList>
            <person name="Grassa J C."/>
        </authorList>
    </citation>
    <scope>NUCLEOTIDE SEQUENCE [LARGE SCALE GENOMIC DNA]</scope>
</reference>